<dbReference type="InterPro" id="IPR005135">
    <property type="entry name" value="Endo/exonuclease/phosphatase"/>
</dbReference>
<gene>
    <name evidence="2" type="ORF">GRJ2_003131200</name>
</gene>
<dbReference type="AlphaFoldDB" id="A0ABC9YAS0"/>
<protein>
    <submittedName>
        <fullName evidence="2">DDB1- and CUL4-associated factor 12</fullName>
    </submittedName>
</protein>
<sequence>MARKTVSRKRKAVVAAAAAAGPGGLQGEQYGWDHSVHKRKRFPLVKRSLVYYLKGREIRMQNESNYHHLLHGYAAQLLPSLLKEREFHLGTLNKVFASQWLNHQQVVCGTKCNTLFVVDVQTGQITKIPILKDREPSIVNQQGCGIHAIELNPSRTLLATGGDNPNSLAIYRLPTLDPVCVGDFMELCLGVDEEPKESLWVRIKGRAGAGDIIVGVCYRPPDQGDRADEALYRQIGAASRSQALVLMGDFNHPDICWRDNTAEHKQSRKFLECVDDNFLLQVIEEPTRRGAMLDLILTNKEGLVTQDMEKAEVLNDFFVSVFTNKCLSHTAQVTEGRDWENAEPPTVGEDEVREYLRNLKVHKSMGPEEMHLWVLRELAGEVAKPLSIIFEKSWQSGEVPTDWKRGNITPIFKKGKKEDPGNYRPVSLTSMPGKIMEQILLETLLRHMENKEVIGDSQHGFTKGKLCLTNLVAFYDGVKVSVDKGRATDVIYLDLCKAFDTVPDNILVSK</sequence>
<comment type="caution">
    <text evidence="2">The sequence shown here is derived from an EMBL/GenBank/DDBJ whole genome shotgun (WGS) entry which is preliminary data.</text>
</comment>
<dbReference type="InterPro" id="IPR036691">
    <property type="entry name" value="Endo/exonu/phosph_ase_sf"/>
</dbReference>
<dbReference type="PROSITE" id="PS50878">
    <property type="entry name" value="RT_POL"/>
    <property type="match status" value="1"/>
</dbReference>
<dbReference type="SUPFAM" id="SSF56219">
    <property type="entry name" value="DNase I-like"/>
    <property type="match status" value="1"/>
</dbReference>
<dbReference type="PANTHER" id="PTHR33395">
    <property type="entry name" value="TRANSCRIPTASE, PUTATIVE-RELATED-RELATED"/>
    <property type="match status" value="1"/>
</dbReference>
<dbReference type="Gene3D" id="3.60.10.10">
    <property type="entry name" value="Endonuclease/exonuclease/phosphatase"/>
    <property type="match status" value="1"/>
</dbReference>
<name>A0ABC9YAS0_GRUJA</name>
<evidence type="ECO:0000313" key="3">
    <source>
        <dbReference type="Proteomes" id="UP001623348"/>
    </source>
</evidence>
<accession>A0ABC9YAS0</accession>
<dbReference type="SUPFAM" id="SSF50978">
    <property type="entry name" value="WD40 repeat-like"/>
    <property type="match status" value="1"/>
</dbReference>
<dbReference type="EMBL" id="BAAFJT010000113">
    <property type="protein sequence ID" value="GAB0206656.1"/>
    <property type="molecule type" value="Genomic_DNA"/>
</dbReference>
<dbReference type="InterPro" id="IPR056151">
    <property type="entry name" value="Beta-prop_DCAF12"/>
</dbReference>
<evidence type="ECO:0000313" key="2">
    <source>
        <dbReference type="EMBL" id="GAB0206656.1"/>
    </source>
</evidence>
<dbReference type="Proteomes" id="UP001623348">
    <property type="component" value="Unassembled WGS sequence"/>
</dbReference>
<reference evidence="2 3" key="1">
    <citation type="submission" date="2024-06" db="EMBL/GenBank/DDBJ databases">
        <title>The draft genome of Grus japonensis, version 3.</title>
        <authorList>
            <person name="Nabeshima K."/>
            <person name="Suzuki S."/>
            <person name="Onuma M."/>
        </authorList>
    </citation>
    <scope>NUCLEOTIDE SEQUENCE [LARGE SCALE GENOMIC DNA]</scope>
    <source>
        <strain evidence="2 3">451A</strain>
    </source>
</reference>
<dbReference type="PANTHER" id="PTHR33395:SF22">
    <property type="entry name" value="REVERSE TRANSCRIPTASE DOMAIN-CONTAINING PROTEIN"/>
    <property type="match status" value="1"/>
</dbReference>
<dbReference type="Pfam" id="PF00078">
    <property type="entry name" value="RVT_1"/>
    <property type="match status" value="1"/>
</dbReference>
<feature type="domain" description="Reverse transcriptase" evidence="1">
    <location>
        <begin position="392"/>
        <end position="510"/>
    </location>
</feature>
<dbReference type="InterPro" id="IPR036322">
    <property type="entry name" value="WD40_repeat_dom_sf"/>
</dbReference>
<dbReference type="Pfam" id="PF14529">
    <property type="entry name" value="Exo_endo_phos_2"/>
    <property type="match status" value="1"/>
</dbReference>
<evidence type="ECO:0000259" key="1">
    <source>
        <dbReference type="PROSITE" id="PS50878"/>
    </source>
</evidence>
<organism evidence="2 3">
    <name type="scientific">Grus japonensis</name>
    <name type="common">Japanese crane</name>
    <name type="synonym">Red-crowned crane</name>
    <dbReference type="NCBI Taxonomy" id="30415"/>
    <lineage>
        <taxon>Eukaryota</taxon>
        <taxon>Metazoa</taxon>
        <taxon>Chordata</taxon>
        <taxon>Craniata</taxon>
        <taxon>Vertebrata</taxon>
        <taxon>Euteleostomi</taxon>
        <taxon>Archelosauria</taxon>
        <taxon>Archosauria</taxon>
        <taxon>Dinosauria</taxon>
        <taxon>Saurischia</taxon>
        <taxon>Theropoda</taxon>
        <taxon>Coelurosauria</taxon>
        <taxon>Aves</taxon>
        <taxon>Neognathae</taxon>
        <taxon>Neoaves</taxon>
        <taxon>Gruiformes</taxon>
        <taxon>Gruidae</taxon>
        <taxon>Grus</taxon>
    </lineage>
</organism>
<proteinExistence type="predicted"/>
<dbReference type="InterPro" id="IPR000477">
    <property type="entry name" value="RT_dom"/>
</dbReference>
<keyword evidence="3" id="KW-1185">Reference proteome</keyword>
<dbReference type="Pfam" id="PF23760">
    <property type="entry name" value="Beta-prop_DCAF12"/>
    <property type="match status" value="1"/>
</dbReference>